<organism evidence="5 6">
    <name type="scientific">Psilocybe cf. subviscida</name>
    <dbReference type="NCBI Taxonomy" id="2480587"/>
    <lineage>
        <taxon>Eukaryota</taxon>
        <taxon>Fungi</taxon>
        <taxon>Dikarya</taxon>
        <taxon>Basidiomycota</taxon>
        <taxon>Agaricomycotina</taxon>
        <taxon>Agaricomycetes</taxon>
        <taxon>Agaricomycetidae</taxon>
        <taxon>Agaricales</taxon>
        <taxon>Agaricineae</taxon>
        <taxon>Strophariaceae</taxon>
        <taxon>Psilocybe</taxon>
    </lineage>
</organism>
<dbReference type="OrthoDB" id="249703at2759"/>
<dbReference type="PANTHER" id="PTHR43986">
    <property type="entry name" value="ELONGATION FACTOR 1-GAMMA"/>
    <property type="match status" value="1"/>
</dbReference>
<sequence length="314" mass="34395">MYAITSLYGWSLSGASLLASNLIRHGIPLLLRLVVLKITTTSFSLSPPSTPRKAKMAPIGSLWTDPVHPVGKVIRAVAAFADLELEIPAYEHYVDNKKPAFLSKFPHGQIPAFEGANSLRVFEGISIARYGQSSFSTFNIPELNAIAALVAGLAPDSGLLGTSPQEAALIDQWIHLADSEVYILTKWIRGLCLGIIPYSRPTHTLFTERQNRALNTLEQHLATRTFFVGERITLADIYIAGAIQKATDSTFDAALRAAHPNLVRHLKTLLNQPKLKDIFGETAYVMKAIQFTPPAKEKAPVPPPAPKVEKKLKE</sequence>
<dbReference type="Gene3D" id="1.20.1050.10">
    <property type="match status" value="1"/>
</dbReference>
<feature type="region of interest" description="Disordered" evidence="2">
    <location>
        <begin position="295"/>
        <end position="314"/>
    </location>
</feature>
<dbReference type="Pfam" id="PF02798">
    <property type="entry name" value="GST_N"/>
    <property type="match status" value="1"/>
</dbReference>
<dbReference type="InterPro" id="IPR004045">
    <property type="entry name" value="Glutathione_S-Trfase_N"/>
</dbReference>
<dbReference type="SFLD" id="SFLDS00019">
    <property type="entry name" value="Glutathione_Transferase_(cytos"/>
    <property type="match status" value="1"/>
</dbReference>
<dbReference type="AlphaFoldDB" id="A0A8H5BU05"/>
<comment type="caution">
    <text evidence="5">The sequence shown here is derived from an EMBL/GenBank/DDBJ whole genome shotgun (WGS) entry which is preliminary data.</text>
</comment>
<proteinExistence type="inferred from homology"/>
<dbReference type="InterPro" id="IPR036249">
    <property type="entry name" value="Thioredoxin-like_sf"/>
</dbReference>
<dbReference type="CDD" id="cd03181">
    <property type="entry name" value="GST_C_EF1Bgamma_like"/>
    <property type="match status" value="1"/>
</dbReference>
<name>A0A8H5BU05_9AGAR</name>
<dbReference type="GO" id="GO:0005737">
    <property type="term" value="C:cytoplasm"/>
    <property type="evidence" value="ECO:0007669"/>
    <property type="project" value="TreeGrafter"/>
</dbReference>
<dbReference type="Pfam" id="PF00043">
    <property type="entry name" value="GST_C"/>
    <property type="match status" value="1"/>
</dbReference>
<comment type="similarity">
    <text evidence="1">Belongs to the GST superfamily.</text>
</comment>
<evidence type="ECO:0000259" key="3">
    <source>
        <dbReference type="PROSITE" id="PS50404"/>
    </source>
</evidence>
<dbReference type="Proteomes" id="UP000567179">
    <property type="component" value="Unassembled WGS sequence"/>
</dbReference>
<dbReference type="PANTHER" id="PTHR43986:SF1">
    <property type="entry name" value="ELONGATION FACTOR 1-GAMMA"/>
    <property type="match status" value="1"/>
</dbReference>
<reference evidence="5 6" key="1">
    <citation type="journal article" date="2020" name="ISME J.">
        <title>Uncovering the hidden diversity of litter-decomposition mechanisms in mushroom-forming fungi.</title>
        <authorList>
            <person name="Floudas D."/>
            <person name="Bentzer J."/>
            <person name="Ahren D."/>
            <person name="Johansson T."/>
            <person name="Persson P."/>
            <person name="Tunlid A."/>
        </authorList>
    </citation>
    <scope>NUCLEOTIDE SEQUENCE [LARGE SCALE GENOMIC DNA]</scope>
    <source>
        <strain evidence="5 6">CBS 101986</strain>
    </source>
</reference>
<evidence type="ECO:0000256" key="1">
    <source>
        <dbReference type="RuleBase" id="RU003494"/>
    </source>
</evidence>
<keyword evidence="6" id="KW-1185">Reference proteome</keyword>
<dbReference type="InterPro" id="IPR036282">
    <property type="entry name" value="Glutathione-S-Trfase_C_sf"/>
</dbReference>
<dbReference type="CDD" id="cd03044">
    <property type="entry name" value="GST_N_EF1Bgamma"/>
    <property type="match status" value="1"/>
</dbReference>
<evidence type="ECO:0000256" key="2">
    <source>
        <dbReference type="SAM" id="MobiDB-lite"/>
    </source>
</evidence>
<dbReference type="InterPro" id="IPR050802">
    <property type="entry name" value="EF-GSTs"/>
</dbReference>
<evidence type="ECO:0000313" key="6">
    <source>
        <dbReference type="Proteomes" id="UP000567179"/>
    </source>
</evidence>
<dbReference type="SUPFAM" id="SSF47616">
    <property type="entry name" value="GST C-terminal domain-like"/>
    <property type="match status" value="1"/>
</dbReference>
<dbReference type="FunFam" id="1.20.1050.10:FF:000006">
    <property type="entry name" value="Elongation factor 1 gamma"/>
    <property type="match status" value="1"/>
</dbReference>
<protein>
    <recommendedName>
        <fullName evidence="7">Glutathione S-transferase C-terminal-like protein</fullName>
    </recommendedName>
</protein>
<accession>A0A8H5BU05</accession>
<dbReference type="Gene3D" id="3.40.30.10">
    <property type="entry name" value="Glutaredoxin"/>
    <property type="match status" value="1"/>
</dbReference>
<dbReference type="InterPro" id="IPR010987">
    <property type="entry name" value="Glutathione-S-Trfase_C-like"/>
</dbReference>
<feature type="domain" description="GST N-terminal" evidence="3">
    <location>
        <begin position="58"/>
        <end position="139"/>
    </location>
</feature>
<dbReference type="GO" id="GO:0005634">
    <property type="term" value="C:nucleus"/>
    <property type="evidence" value="ECO:0007669"/>
    <property type="project" value="TreeGrafter"/>
</dbReference>
<feature type="domain" description="GST C-terminal" evidence="4">
    <location>
        <begin position="163"/>
        <end position="295"/>
    </location>
</feature>
<dbReference type="InterPro" id="IPR004046">
    <property type="entry name" value="GST_C"/>
</dbReference>
<dbReference type="GO" id="GO:0006414">
    <property type="term" value="P:translational elongation"/>
    <property type="evidence" value="ECO:0007669"/>
    <property type="project" value="TreeGrafter"/>
</dbReference>
<dbReference type="SUPFAM" id="SSF52833">
    <property type="entry name" value="Thioredoxin-like"/>
    <property type="match status" value="1"/>
</dbReference>
<dbReference type="EMBL" id="JAACJJ010000002">
    <property type="protein sequence ID" value="KAF5329537.1"/>
    <property type="molecule type" value="Genomic_DNA"/>
</dbReference>
<gene>
    <name evidence="5" type="ORF">D9619_009040</name>
</gene>
<evidence type="ECO:0008006" key="7">
    <source>
        <dbReference type="Google" id="ProtNLM"/>
    </source>
</evidence>
<evidence type="ECO:0000259" key="4">
    <source>
        <dbReference type="PROSITE" id="PS50405"/>
    </source>
</evidence>
<dbReference type="PROSITE" id="PS50405">
    <property type="entry name" value="GST_CTER"/>
    <property type="match status" value="1"/>
</dbReference>
<evidence type="ECO:0000313" key="5">
    <source>
        <dbReference type="EMBL" id="KAF5329537.1"/>
    </source>
</evidence>
<dbReference type="InterPro" id="IPR040079">
    <property type="entry name" value="Glutathione_S-Trfase"/>
</dbReference>
<dbReference type="PROSITE" id="PS50404">
    <property type="entry name" value="GST_NTER"/>
    <property type="match status" value="1"/>
</dbReference>